<accession>A0AAE1J7T4</accession>
<feature type="transmembrane region" description="Helical" evidence="1">
    <location>
        <begin position="120"/>
        <end position="144"/>
    </location>
</feature>
<keyword evidence="1" id="KW-0472">Membrane</keyword>
<sequence length="156" mass="17997">MAPHTTSLSPLSLGPTRLVVADKLFTTRHVKITPRRRRLSVSASSNKDSYDGKLVDENMIVLRVRIREIQMEKMKMMNNGGGYWRMMEWERRYWQQNYASDVCQAVGLLQNLLMETRPCLAFSILLLVLFSFSFSMSLSVLQVVGLGKHIFMSMNF</sequence>
<keyword evidence="1" id="KW-0812">Transmembrane</keyword>
<dbReference type="PANTHER" id="PTHR33782">
    <property type="entry name" value="OS01G0121600 PROTEIN"/>
    <property type="match status" value="1"/>
</dbReference>
<proteinExistence type="predicted"/>
<dbReference type="AlphaFoldDB" id="A0AAE1J7T4"/>
<comment type="caution">
    <text evidence="2">The sequence shown here is derived from an EMBL/GenBank/DDBJ whole genome shotgun (WGS) entry which is preliminary data.</text>
</comment>
<dbReference type="Proteomes" id="UP001293593">
    <property type="component" value="Unassembled WGS sequence"/>
</dbReference>
<keyword evidence="3" id="KW-1185">Reference proteome</keyword>
<dbReference type="PANTHER" id="PTHR33782:SF27">
    <property type="entry name" value="PROTEIN, PUTATIVE-RELATED"/>
    <property type="match status" value="1"/>
</dbReference>
<evidence type="ECO:0000313" key="2">
    <source>
        <dbReference type="EMBL" id="KAK4263897.1"/>
    </source>
</evidence>
<organism evidence="2 3">
    <name type="scientific">Acacia crassicarpa</name>
    <name type="common">northern wattle</name>
    <dbReference type="NCBI Taxonomy" id="499986"/>
    <lineage>
        <taxon>Eukaryota</taxon>
        <taxon>Viridiplantae</taxon>
        <taxon>Streptophyta</taxon>
        <taxon>Embryophyta</taxon>
        <taxon>Tracheophyta</taxon>
        <taxon>Spermatophyta</taxon>
        <taxon>Magnoliopsida</taxon>
        <taxon>eudicotyledons</taxon>
        <taxon>Gunneridae</taxon>
        <taxon>Pentapetalae</taxon>
        <taxon>rosids</taxon>
        <taxon>fabids</taxon>
        <taxon>Fabales</taxon>
        <taxon>Fabaceae</taxon>
        <taxon>Caesalpinioideae</taxon>
        <taxon>mimosoid clade</taxon>
        <taxon>Acacieae</taxon>
        <taxon>Acacia</taxon>
    </lineage>
</organism>
<reference evidence="2" key="1">
    <citation type="submission" date="2023-10" db="EMBL/GenBank/DDBJ databases">
        <title>Chromosome-level genome of the transformable northern wattle, Acacia crassicarpa.</title>
        <authorList>
            <person name="Massaro I."/>
            <person name="Sinha N.R."/>
            <person name="Poethig S."/>
            <person name="Leichty A.R."/>
        </authorList>
    </citation>
    <scope>NUCLEOTIDE SEQUENCE</scope>
    <source>
        <strain evidence="2">Acra3RX</strain>
        <tissue evidence="2">Leaf</tissue>
    </source>
</reference>
<name>A0AAE1J7T4_9FABA</name>
<gene>
    <name evidence="2" type="ORF">QN277_029252</name>
</gene>
<protein>
    <submittedName>
        <fullName evidence="2">Uncharacterized protein</fullName>
    </submittedName>
</protein>
<dbReference type="EMBL" id="JAWXYG010000009">
    <property type="protein sequence ID" value="KAK4263897.1"/>
    <property type="molecule type" value="Genomic_DNA"/>
</dbReference>
<keyword evidence="1" id="KW-1133">Transmembrane helix</keyword>
<evidence type="ECO:0000256" key="1">
    <source>
        <dbReference type="SAM" id="Phobius"/>
    </source>
</evidence>
<evidence type="ECO:0000313" key="3">
    <source>
        <dbReference type="Proteomes" id="UP001293593"/>
    </source>
</evidence>